<evidence type="ECO:0000313" key="2">
    <source>
        <dbReference type="Proteomes" id="UP001566204"/>
    </source>
</evidence>
<dbReference type="RefSeq" id="WP_370482499.1">
    <property type="nucleotide sequence ID" value="NZ_JBEOQA010000002.1"/>
</dbReference>
<evidence type="ECO:0000313" key="1">
    <source>
        <dbReference type="EMBL" id="MEZ0454114.1"/>
    </source>
</evidence>
<organism evidence="1 2">
    <name type="scientific">Sphingobacterium thalpophilum</name>
    <dbReference type="NCBI Taxonomy" id="259"/>
    <lineage>
        <taxon>Bacteria</taxon>
        <taxon>Pseudomonadati</taxon>
        <taxon>Bacteroidota</taxon>
        <taxon>Sphingobacteriia</taxon>
        <taxon>Sphingobacteriales</taxon>
        <taxon>Sphingobacteriaceae</taxon>
        <taxon>Sphingobacterium</taxon>
    </lineage>
</organism>
<gene>
    <name evidence="1" type="ORF">ABTW24_21155</name>
</gene>
<protein>
    <submittedName>
        <fullName evidence="1">Uncharacterized protein</fullName>
    </submittedName>
</protein>
<sequence length="206" mass="22954">MTNTNSDPDDPILTRTKVGSPNFWSDGYFELRFDVISNAKDGVGERFMDVRSIKPQDLFDIEYESLVGGYDIYGIKKIVPKFAKVDIPLQEWDLENLTYGWKISVSELDQASTSTVSTTNTSKFATNFGLDNIKKGLKFGVSAEISSSKTHTYTVQNVTDELGDVLVYFGDRLCLGETSTGYLFNTAYNSNISMMIAPKKMTPIGQ</sequence>
<proteinExistence type="predicted"/>
<name>A0ABV4HLN1_9SPHI</name>
<reference evidence="1 2" key="1">
    <citation type="submission" date="2024-06" db="EMBL/GenBank/DDBJ databases">
        <title>Soil Sphingobacterium thalpophilum.</title>
        <authorList>
            <person name="Yang J."/>
            <person name="Li J."/>
        </authorList>
    </citation>
    <scope>NUCLEOTIDE SEQUENCE [LARGE SCALE GENOMIC DNA]</scope>
    <source>
        <strain evidence="1 2">22g91tb</strain>
    </source>
</reference>
<keyword evidence="2" id="KW-1185">Reference proteome</keyword>
<accession>A0ABV4HLN1</accession>
<dbReference type="EMBL" id="JBEOQB010000006">
    <property type="protein sequence ID" value="MEZ0454114.1"/>
    <property type="molecule type" value="Genomic_DNA"/>
</dbReference>
<comment type="caution">
    <text evidence="1">The sequence shown here is derived from an EMBL/GenBank/DDBJ whole genome shotgun (WGS) entry which is preliminary data.</text>
</comment>
<dbReference type="Proteomes" id="UP001566204">
    <property type="component" value="Unassembled WGS sequence"/>
</dbReference>